<comment type="caution">
    <text evidence="1">The sequence shown here is derived from an EMBL/GenBank/DDBJ whole genome shotgun (WGS) entry which is preliminary data.</text>
</comment>
<gene>
    <name evidence="1" type="ORF">HNR00_001900</name>
</gene>
<evidence type="ECO:0000313" key="1">
    <source>
        <dbReference type="EMBL" id="MBB5757189.1"/>
    </source>
</evidence>
<name>A0A840ZH76_9HYPH</name>
<accession>A0A840ZH76</accession>
<protein>
    <submittedName>
        <fullName evidence="1">Uncharacterized protein</fullName>
    </submittedName>
</protein>
<sequence length="111" mass="12481">MTTDSPSPSQQAPEMTHEMKHLAVVECPIVFPGENEFGMSSVDMLPRLGIAAGLESRHIRVLDERIIAVCIFKSTFCAKLFFDAEWTTRADTLWDDRYQIRFEAIDTASAA</sequence>
<dbReference type="RefSeq" id="WP_246390478.1">
    <property type="nucleotide sequence ID" value="NZ_JACHOP010000006.1"/>
</dbReference>
<keyword evidence="2" id="KW-1185">Reference proteome</keyword>
<dbReference type="AlphaFoldDB" id="A0A840ZH76"/>
<evidence type="ECO:0000313" key="2">
    <source>
        <dbReference type="Proteomes" id="UP000583454"/>
    </source>
</evidence>
<dbReference type="Proteomes" id="UP000583454">
    <property type="component" value="Unassembled WGS sequence"/>
</dbReference>
<reference evidence="1 2" key="1">
    <citation type="submission" date="2020-08" db="EMBL/GenBank/DDBJ databases">
        <title>Genomic Encyclopedia of Type Strains, Phase IV (KMG-IV): sequencing the most valuable type-strain genomes for metagenomic binning, comparative biology and taxonomic classification.</title>
        <authorList>
            <person name="Goeker M."/>
        </authorList>
    </citation>
    <scope>NUCLEOTIDE SEQUENCE [LARGE SCALE GENOMIC DNA]</scope>
    <source>
        <strain evidence="1 2">DSM 2163</strain>
    </source>
</reference>
<proteinExistence type="predicted"/>
<organism evidence="1 2">
    <name type="scientific">Methylorubrum rhodinum</name>
    <dbReference type="NCBI Taxonomy" id="29428"/>
    <lineage>
        <taxon>Bacteria</taxon>
        <taxon>Pseudomonadati</taxon>
        <taxon>Pseudomonadota</taxon>
        <taxon>Alphaproteobacteria</taxon>
        <taxon>Hyphomicrobiales</taxon>
        <taxon>Methylobacteriaceae</taxon>
        <taxon>Methylorubrum</taxon>
    </lineage>
</organism>
<dbReference type="EMBL" id="JACHOP010000006">
    <property type="protein sequence ID" value="MBB5757189.1"/>
    <property type="molecule type" value="Genomic_DNA"/>
</dbReference>